<dbReference type="InterPro" id="IPR011993">
    <property type="entry name" value="PH-like_dom_sf"/>
</dbReference>
<evidence type="ECO:0000313" key="16">
    <source>
        <dbReference type="EMBL" id="CAF3664088.1"/>
    </source>
</evidence>
<keyword evidence="7" id="KW-0175">Coiled coil</keyword>
<dbReference type="Gene3D" id="2.60.40.150">
    <property type="entry name" value="C2 domain"/>
    <property type="match status" value="1"/>
</dbReference>
<dbReference type="Pfam" id="PF00168">
    <property type="entry name" value="C2"/>
    <property type="match status" value="1"/>
</dbReference>
<dbReference type="PROSITE" id="PS00018">
    <property type="entry name" value="EF_HAND_1"/>
    <property type="match status" value="2"/>
</dbReference>
<dbReference type="Pfam" id="PF14604">
    <property type="entry name" value="SH3_9"/>
    <property type="match status" value="1"/>
</dbReference>
<dbReference type="SUPFAM" id="SSF48065">
    <property type="entry name" value="DBL homology domain (DH-domain)"/>
    <property type="match status" value="1"/>
</dbReference>
<evidence type="ECO:0000313" key="17">
    <source>
        <dbReference type="Proteomes" id="UP000663823"/>
    </source>
</evidence>
<feature type="region of interest" description="Disordered" evidence="8">
    <location>
        <begin position="656"/>
        <end position="694"/>
    </location>
</feature>
<keyword evidence="2 6" id="KW-0728">SH3 domain</keyword>
<dbReference type="Proteomes" id="UP000663823">
    <property type="component" value="Unassembled WGS sequence"/>
</dbReference>
<dbReference type="GO" id="GO:0035025">
    <property type="term" value="P:positive regulation of Rho protein signal transduction"/>
    <property type="evidence" value="ECO:0007669"/>
    <property type="project" value="TreeGrafter"/>
</dbReference>
<evidence type="ECO:0000256" key="8">
    <source>
        <dbReference type="SAM" id="MobiDB-lite"/>
    </source>
</evidence>
<dbReference type="PROSITE" id="PS50004">
    <property type="entry name" value="C2"/>
    <property type="match status" value="1"/>
</dbReference>
<dbReference type="GO" id="GO:0005737">
    <property type="term" value="C:cytoplasm"/>
    <property type="evidence" value="ECO:0007669"/>
    <property type="project" value="UniProtKB-SubCell"/>
</dbReference>
<evidence type="ECO:0000259" key="10">
    <source>
        <dbReference type="PROSITE" id="PS50003"/>
    </source>
</evidence>
<dbReference type="Gene3D" id="1.10.238.10">
    <property type="entry name" value="EF-hand"/>
    <property type="match status" value="2"/>
</dbReference>
<feature type="compositionally biased region" description="Polar residues" evidence="8">
    <location>
        <begin position="596"/>
        <end position="620"/>
    </location>
</feature>
<dbReference type="PROSITE" id="PS50002">
    <property type="entry name" value="SH3"/>
    <property type="match status" value="5"/>
</dbReference>
<feature type="coiled-coil region" evidence="7">
    <location>
        <begin position="539"/>
        <end position="566"/>
    </location>
</feature>
<dbReference type="PROSITE" id="PS50222">
    <property type="entry name" value="EF_HAND_2"/>
    <property type="match status" value="2"/>
</dbReference>
<keyword evidence="5" id="KW-0106">Calcium</keyword>
<dbReference type="PANTHER" id="PTHR46006:SF6">
    <property type="entry name" value="INTERSECTIN-2 ISOFORM X1"/>
    <property type="match status" value="1"/>
</dbReference>
<dbReference type="EMBL" id="CAJOAX010000897">
    <property type="protein sequence ID" value="CAF3664088.1"/>
    <property type="molecule type" value="Genomic_DNA"/>
</dbReference>
<feature type="domain" description="EH" evidence="13">
    <location>
        <begin position="150"/>
        <end position="233"/>
    </location>
</feature>
<reference evidence="16" key="1">
    <citation type="submission" date="2021-02" db="EMBL/GenBank/DDBJ databases">
        <authorList>
            <person name="Nowell W R."/>
        </authorList>
    </citation>
    <scope>NUCLEOTIDE SEQUENCE</scope>
</reference>
<evidence type="ECO:0000256" key="7">
    <source>
        <dbReference type="SAM" id="Coils"/>
    </source>
</evidence>
<dbReference type="SMART" id="SM00239">
    <property type="entry name" value="C2"/>
    <property type="match status" value="1"/>
</dbReference>
<protein>
    <recommendedName>
        <fullName evidence="18">Intersectin-1</fullName>
    </recommendedName>
</protein>
<evidence type="ECO:0008006" key="18">
    <source>
        <dbReference type="Google" id="ProtNLM"/>
    </source>
</evidence>
<evidence type="ECO:0000313" key="15">
    <source>
        <dbReference type="EMBL" id="CAF0745178.1"/>
    </source>
</evidence>
<dbReference type="PROSITE" id="PS50003">
    <property type="entry name" value="PH_DOMAIN"/>
    <property type="match status" value="1"/>
</dbReference>
<dbReference type="SMART" id="SM00233">
    <property type="entry name" value="PH"/>
    <property type="match status" value="1"/>
</dbReference>
<proteinExistence type="predicted"/>
<dbReference type="InterPro" id="IPR000219">
    <property type="entry name" value="DH_dom"/>
</dbReference>
<accession>A0A818RYQ3</accession>
<dbReference type="SMART" id="SM00027">
    <property type="entry name" value="EH"/>
    <property type="match status" value="2"/>
</dbReference>
<evidence type="ECO:0000256" key="6">
    <source>
        <dbReference type="PROSITE-ProRule" id="PRU00192"/>
    </source>
</evidence>
<evidence type="ECO:0000256" key="5">
    <source>
        <dbReference type="ARBA" id="ARBA00022837"/>
    </source>
</evidence>
<dbReference type="InterPro" id="IPR001849">
    <property type="entry name" value="PH_domain"/>
</dbReference>
<evidence type="ECO:0000259" key="9">
    <source>
        <dbReference type="PROSITE" id="PS50002"/>
    </source>
</evidence>
<evidence type="ECO:0000256" key="4">
    <source>
        <dbReference type="ARBA" id="ARBA00022583"/>
    </source>
</evidence>
<dbReference type="Gene3D" id="1.10.287.1490">
    <property type="match status" value="1"/>
</dbReference>
<feature type="compositionally biased region" description="Low complexity" evidence="8">
    <location>
        <begin position="268"/>
        <end position="280"/>
    </location>
</feature>
<dbReference type="PANTHER" id="PTHR46006">
    <property type="entry name" value="RHO GUANINE NUCLEOTIDE EXCHANGE FACTOR AT 64C, ISOFORM A"/>
    <property type="match status" value="1"/>
</dbReference>
<evidence type="ECO:0000259" key="12">
    <source>
        <dbReference type="PROSITE" id="PS50010"/>
    </source>
</evidence>
<dbReference type="SUPFAM" id="SSF47473">
    <property type="entry name" value="EF-hand"/>
    <property type="match status" value="2"/>
</dbReference>
<feature type="domain" description="EH" evidence="13">
    <location>
        <begin position="12"/>
        <end position="101"/>
    </location>
</feature>
<dbReference type="InterPro" id="IPR000008">
    <property type="entry name" value="C2_dom"/>
</dbReference>
<feature type="region of interest" description="Disordered" evidence="8">
    <location>
        <begin position="596"/>
        <end position="638"/>
    </location>
</feature>
<feature type="domain" description="SH3" evidence="9">
    <location>
        <begin position="766"/>
        <end position="828"/>
    </location>
</feature>
<evidence type="ECO:0000259" key="13">
    <source>
        <dbReference type="PROSITE" id="PS50031"/>
    </source>
</evidence>
<comment type="caution">
    <text evidence="16">The sequence shown here is derived from an EMBL/GenBank/DDBJ whole genome shotgun (WGS) entry which is preliminary data.</text>
</comment>
<dbReference type="Gene3D" id="1.20.900.10">
    <property type="entry name" value="Dbl homology (DH) domain"/>
    <property type="match status" value="1"/>
</dbReference>
<evidence type="ECO:0000256" key="1">
    <source>
        <dbReference type="ARBA" id="ARBA00004496"/>
    </source>
</evidence>
<dbReference type="SUPFAM" id="SSF50044">
    <property type="entry name" value="SH3-domain"/>
    <property type="match status" value="5"/>
</dbReference>
<evidence type="ECO:0000256" key="3">
    <source>
        <dbReference type="ARBA" id="ARBA00022490"/>
    </source>
</evidence>
<comment type="subcellular location">
    <subcellularLocation>
        <location evidence="1">Cytoplasm</location>
    </subcellularLocation>
</comment>
<dbReference type="InterPro" id="IPR018247">
    <property type="entry name" value="EF_Hand_1_Ca_BS"/>
</dbReference>
<dbReference type="PROSITE" id="PS50031">
    <property type="entry name" value="EH"/>
    <property type="match status" value="2"/>
</dbReference>
<name>A0A818RYQ3_9BILA</name>
<dbReference type="GO" id="GO:0005085">
    <property type="term" value="F:guanyl-nucleotide exchange factor activity"/>
    <property type="evidence" value="ECO:0007669"/>
    <property type="project" value="InterPro"/>
</dbReference>
<feature type="region of interest" description="Disordered" evidence="8">
    <location>
        <begin position="706"/>
        <end position="764"/>
    </location>
</feature>
<dbReference type="InterPro" id="IPR035892">
    <property type="entry name" value="C2_domain_sf"/>
</dbReference>
<dbReference type="CDD" id="cd00174">
    <property type="entry name" value="SH3"/>
    <property type="match status" value="2"/>
</dbReference>
<feature type="domain" description="EF-hand" evidence="14">
    <location>
        <begin position="185"/>
        <end position="220"/>
    </location>
</feature>
<dbReference type="EMBL" id="CAJNOO010000018">
    <property type="protein sequence ID" value="CAF0745178.1"/>
    <property type="molecule type" value="Genomic_DNA"/>
</dbReference>
<dbReference type="OrthoDB" id="2015333at2759"/>
<feature type="region of interest" description="Disordered" evidence="8">
    <location>
        <begin position="322"/>
        <end position="350"/>
    </location>
</feature>
<feature type="compositionally biased region" description="Low complexity" evidence="8">
    <location>
        <begin position="621"/>
        <end position="636"/>
    </location>
</feature>
<gene>
    <name evidence="16" type="ORF">OTI717_LOCUS10119</name>
    <name evidence="15" type="ORF">RFH988_LOCUS967</name>
</gene>
<dbReference type="InterPro" id="IPR002048">
    <property type="entry name" value="EF_hand_dom"/>
</dbReference>
<dbReference type="SMART" id="SM00325">
    <property type="entry name" value="RhoGEF"/>
    <property type="match status" value="1"/>
</dbReference>
<feature type="domain" description="C2" evidence="11">
    <location>
        <begin position="1639"/>
        <end position="1762"/>
    </location>
</feature>
<feature type="domain" description="SH3" evidence="9">
    <location>
        <begin position="1069"/>
        <end position="1129"/>
    </location>
</feature>
<dbReference type="GO" id="GO:0006897">
    <property type="term" value="P:endocytosis"/>
    <property type="evidence" value="ECO:0007669"/>
    <property type="project" value="UniProtKB-KW"/>
</dbReference>
<evidence type="ECO:0000256" key="2">
    <source>
        <dbReference type="ARBA" id="ARBA00022443"/>
    </source>
</evidence>
<dbReference type="Proteomes" id="UP000663882">
    <property type="component" value="Unassembled WGS sequence"/>
</dbReference>
<feature type="compositionally biased region" description="Polar residues" evidence="8">
    <location>
        <begin position="656"/>
        <end position="673"/>
    </location>
</feature>
<sequence length="1790" mass="204789">MAASDWRINADERTRYESFFQQCGPTQGYLSGEQARDFFVKSNLPGDILRKIWDLADISADGRLDTREFIIACHLIASQVQKKGPLPTILPPSLLSDSGATTNGIPSVTTSSLLTNTASTQPVITGQSTGPNLTTTDSNNLSIVPITPTIRSKYLQQFHSIVDVTKTNGLMNGLQAKTILQQTGLSYILLHQIWDLADYDKDGCLTPDEFIVAMHCCDIARTGQSLPIRFPDEWLHKNIIQQERIDTSSKSNDNRTFASLNQQLKEISTSTNTTENTSTDRSNETTEAERKLIMQTYEEKRLRNYEDGNRELERRRQLLREQEEREQKEREERERKRELELQKQKEEQERKKQMEIERQLEKQRQIEQQKEEERKKLYEQREAARKEMERKSHLEWERQRMQELSTQKSRLHEQINDLKSREKAFEFELESIDDTIQTCQTKINQIETNIHTIDESIADIQRNIMTEKNLFDNAEQQIKDLKVQLNTVQEERESLDSSLNQLNQSIEFSMSNRESDQFKNLQTQTETMKQESTQIDEQIVTITDQCKEYQNQMEQLRLELDQLEQEAKAKMPLDTVTSPENPPAEFANFDQFNASVSTNDLNNQSSDVSTNDLNNQPSDVSSSLAAIPTTTSPTPAVEVDPFQTVDPFASHADISSTTENNDWFQPSRDNPSSPIVDPFLPKTEPTESLPSVASPRIKKAAPKANPYNKIAPKIPSNVDPWGGPTTTKNNGNDWAQFNNNNNTSSPFGTTTEWPQTTTVSNENSSTDAVQYRALYDYTPERPDEIAISSGDIIIVDPSKQQDEHWLFGQIGNDKQGFFPAVYAERMTPTPSINVVDTTSQLSSGSWVMTLAECQGKTVDKHLSFQKGELILVREQKDATWYSGQLHDKIGWFPRNYVRPATEIEIENNKNLTKDTSINEKSLNSSNSNDKISNDVNNADIYEAIYSYEATDSTDLSFDVGERIIVLKCDGDWWTGQIGDRTGLFPNNYVQKINNIQETAIAITPFQSTEEDHLSFEQDQIIYIIKKDDKGWYQGEIRLPDQPVRVGWFPGNCVQIQEAVSSTVSHQNISKLPQYIAIFPYEAQQDDEISFPADAILEILHEANTSGWFKARFGDQVGLIPSTYVQPIDAHNQSSSIPCQLSSNIIPCTPTTANSLSQHPFSDDSTMTLTADSSTLITDISSHQTLNNTSRISAIRELIETEQRYVNDLRIVANDFIKPLSNGRILNDYEIEQLFSNWFSLIACNTVFLSTLQEQVQYKEHVITSDIDISMRTLPRSASMSHMTTVAQVPINYIVDKRSRSFIHQMCDSPPIHQSQYHTETERIHRSPSANNLTVICPISIKRSDDNIVPQSSHLSSTMTINESTRIGEILCSYLPYMADTYFQYCNCRSQADKYLQSKIDLNEQFRSYLQIFQNKTGGLSLNGFLTKPIQRVTRYPLLIEKILKYTIINHPDYQYIQQAYECARQLNERINKQICIQENCLRLDWLQQHIILSTDENSTDGYLFDELLKFNSITKLHKQRQLLLHGFLMKVSSGKDLLVFLFNDFLLFSTIKTSSNNWQSQLFEPKSNLQLKLYRLPLLLTDIIVANEILHDQLSFYIRTKIYEKPLVLKTQQTNIRTLWVRAINNALEESQIAEKLILADKTLFSTTDQKDNSKSAIAHLMLVVLEARDLIPSITTLERHRTLNPYCEITVDSLTLKTTFMKRTNNPKWNASMQFFLYDMAEDIIHINIFDNEFFSPNENIGHASIHVKDILPCSLDSFLTQPSQSFTQTIYLNTGASVVMNCTIQYLL</sequence>
<dbReference type="InterPro" id="IPR035899">
    <property type="entry name" value="DBL_dom_sf"/>
</dbReference>
<dbReference type="InterPro" id="IPR051480">
    <property type="entry name" value="Endocytic_GEF_Adapter"/>
</dbReference>
<dbReference type="Pfam" id="PF00621">
    <property type="entry name" value="RhoGEF"/>
    <property type="match status" value="1"/>
</dbReference>
<feature type="domain" description="SH3" evidence="9">
    <location>
        <begin position="936"/>
        <end position="993"/>
    </location>
</feature>
<dbReference type="Pfam" id="PF00018">
    <property type="entry name" value="SH3_1"/>
    <property type="match status" value="4"/>
</dbReference>
<dbReference type="Pfam" id="PF16652">
    <property type="entry name" value="PH_13"/>
    <property type="match status" value="1"/>
</dbReference>
<dbReference type="InterPro" id="IPR001452">
    <property type="entry name" value="SH3_domain"/>
</dbReference>
<feature type="domain" description="SH3" evidence="9">
    <location>
        <begin position="994"/>
        <end position="1058"/>
    </location>
</feature>
<organism evidence="16 17">
    <name type="scientific">Rotaria sordida</name>
    <dbReference type="NCBI Taxonomy" id="392033"/>
    <lineage>
        <taxon>Eukaryota</taxon>
        <taxon>Metazoa</taxon>
        <taxon>Spiralia</taxon>
        <taxon>Gnathifera</taxon>
        <taxon>Rotifera</taxon>
        <taxon>Eurotatoria</taxon>
        <taxon>Bdelloidea</taxon>
        <taxon>Philodinida</taxon>
        <taxon>Philodinidae</taxon>
        <taxon>Rotaria</taxon>
    </lineage>
</organism>
<dbReference type="PRINTS" id="PR00452">
    <property type="entry name" value="SH3DOMAIN"/>
</dbReference>
<evidence type="ECO:0000259" key="14">
    <source>
        <dbReference type="PROSITE" id="PS50222"/>
    </source>
</evidence>
<dbReference type="CDD" id="cd00160">
    <property type="entry name" value="RhoGEF"/>
    <property type="match status" value="1"/>
</dbReference>
<dbReference type="InterPro" id="IPR011992">
    <property type="entry name" value="EF-hand-dom_pair"/>
</dbReference>
<dbReference type="InterPro" id="IPR036028">
    <property type="entry name" value="SH3-like_dom_sf"/>
</dbReference>
<feature type="coiled-coil region" evidence="7">
    <location>
        <begin position="457"/>
        <end position="505"/>
    </location>
</feature>
<feature type="domain" description="SH3" evidence="9">
    <location>
        <begin position="842"/>
        <end position="902"/>
    </location>
</feature>
<dbReference type="Pfam" id="PF12763">
    <property type="entry name" value="EH"/>
    <property type="match status" value="2"/>
</dbReference>
<dbReference type="InterPro" id="IPR000261">
    <property type="entry name" value="EH_dom"/>
</dbReference>
<dbReference type="SMART" id="SM00326">
    <property type="entry name" value="SH3"/>
    <property type="match status" value="5"/>
</dbReference>
<feature type="domain" description="EF-hand" evidence="14">
    <location>
        <begin position="44"/>
        <end position="79"/>
    </location>
</feature>
<feature type="region of interest" description="Disordered" evidence="8">
    <location>
        <begin position="265"/>
        <end position="289"/>
    </location>
</feature>
<evidence type="ECO:0000259" key="11">
    <source>
        <dbReference type="PROSITE" id="PS50004"/>
    </source>
</evidence>
<dbReference type="SUPFAM" id="SSF49562">
    <property type="entry name" value="C2 domain (Calcium/lipid-binding domain, CaLB)"/>
    <property type="match status" value="1"/>
</dbReference>
<keyword evidence="3" id="KW-0963">Cytoplasm</keyword>
<feature type="compositionally biased region" description="Polar residues" evidence="8">
    <location>
        <begin position="724"/>
        <end position="764"/>
    </location>
</feature>
<dbReference type="GO" id="GO:0005509">
    <property type="term" value="F:calcium ion binding"/>
    <property type="evidence" value="ECO:0007669"/>
    <property type="project" value="InterPro"/>
</dbReference>
<dbReference type="CDD" id="cd00052">
    <property type="entry name" value="EH"/>
    <property type="match status" value="2"/>
</dbReference>
<dbReference type="PROSITE" id="PS50010">
    <property type="entry name" value="DH_2"/>
    <property type="match status" value="1"/>
</dbReference>
<dbReference type="SMART" id="SM00054">
    <property type="entry name" value="EFh"/>
    <property type="match status" value="2"/>
</dbReference>
<dbReference type="Gene3D" id="2.30.30.40">
    <property type="entry name" value="SH3 Domains"/>
    <property type="match status" value="5"/>
</dbReference>
<keyword evidence="4" id="KW-0254">Endocytosis</keyword>
<dbReference type="Gene3D" id="2.30.29.30">
    <property type="entry name" value="Pleckstrin-homology domain (PH domain)/Phosphotyrosine-binding domain (PTB)"/>
    <property type="match status" value="1"/>
</dbReference>
<feature type="domain" description="PH" evidence="10">
    <location>
        <begin position="1521"/>
        <end position="1629"/>
    </location>
</feature>
<dbReference type="SUPFAM" id="SSF50729">
    <property type="entry name" value="PH domain-like"/>
    <property type="match status" value="1"/>
</dbReference>
<feature type="domain" description="DH" evidence="12">
    <location>
        <begin position="1189"/>
        <end position="1473"/>
    </location>
</feature>